<dbReference type="SUPFAM" id="SSF51730">
    <property type="entry name" value="FAD-linked oxidoreductase"/>
    <property type="match status" value="1"/>
</dbReference>
<dbReference type="EMBL" id="JBBPCO010000017">
    <property type="protein sequence ID" value="MEK8090843.1"/>
    <property type="molecule type" value="Genomic_DNA"/>
</dbReference>
<comment type="catalytic activity">
    <reaction evidence="11">
        <text>(6S)-5-methyl-5,6,7,8-tetrahydrofolate + NAD(+) = (6R)-5,10-methylene-5,6,7,8-tetrahydrofolate + NADH + H(+)</text>
        <dbReference type="Rhea" id="RHEA:19821"/>
        <dbReference type="ChEBI" id="CHEBI:15378"/>
        <dbReference type="ChEBI" id="CHEBI:15636"/>
        <dbReference type="ChEBI" id="CHEBI:18608"/>
        <dbReference type="ChEBI" id="CHEBI:57540"/>
        <dbReference type="ChEBI" id="CHEBI:57945"/>
        <dbReference type="EC" id="1.5.1.54"/>
    </reaction>
    <physiologicalReaction direction="right-to-left" evidence="11">
        <dbReference type="Rhea" id="RHEA:19823"/>
    </physiologicalReaction>
</comment>
<keyword evidence="7 12" id="KW-0560">Oxidoreductase</keyword>
<evidence type="ECO:0000256" key="5">
    <source>
        <dbReference type="ARBA" id="ARBA00022630"/>
    </source>
</evidence>
<dbReference type="GO" id="GO:0004489">
    <property type="term" value="F:methylenetetrahydrofolate reductase [NAD(P)H] activity"/>
    <property type="evidence" value="ECO:0007669"/>
    <property type="project" value="UniProtKB-EC"/>
</dbReference>
<evidence type="ECO:0000256" key="10">
    <source>
        <dbReference type="ARBA" id="ARBA00034478"/>
    </source>
</evidence>
<dbReference type="InterPro" id="IPR029041">
    <property type="entry name" value="FAD-linked_oxidoreductase-like"/>
</dbReference>
<dbReference type="InterPro" id="IPR004620">
    <property type="entry name" value="MTHF_reductase_bac"/>
</dbReference>
<name>A0ABU9DDQ5_9PROT</name>
<keyword evidence="8" id="KW-0520">NAD</keyword>
<comment type="pathway">
    <text evidence="10">Amino-acid biosynthesis; L-methionine biosynthesis via de novo pathway.</text>
</comment>
<keyword evidence="14" id="KW-1185">Reference proteome</keyword>
<dbReference type="Proteomes" id="UP001446205">
    <property type="component" value="Unassembled WGS sequence"/>
</dbReference>
<keyword evidence="4" id="KW-0028">Amino-acid biosynthesis</keyword>
<proteinExistence type="inferred from homology"/>
<evidence type="ECO:0000313" key="14">
    <source>
        <dbReference type="Proteomes" id="UP001446205"/>
    </source>
</evidence>
<organism evidence="13 14">
    <name type="scientific">Thermithiobacillus plumbiphilus</name>
    <dbReference type="NCBI Taxonomy" id="1729899"/>
    <lineage>
        <taxon>Bacteria</taxon>
        <taxon>Pseudomonadati</taxon>
        <taxon>Pseudomonadota</taxon>
        <taxon>Acidithiobacillia</taxon>
        <taxon>Acidithiobacillales</taxon>
        <taxon>Thermithiobacillaceae</taxon>
        <taxon>Thermithiobacillus</taxon>
    </lineage>
</organism>
<evidence type="ECO:0000256" key="6">
    <source>
        <dbReference type="ARBA" id="ARBA00022827"/>
    </source>
</evidence>
<evidence type="ECO:0000256" key="12">
    <source>
        <dbReference type="RuleBase" id="RU003862"/>
    </source>
</evidence>
<comment type="cofactor">
    <cofactor evidence="1 12">
        <name>FAD</name>
        <dbReference type="ChEBI" id="CHEBI:57692"/>
    </cofactor>
</comment>
<comment type="caution">
    <text evidence="13">The sequence shown here is derived from an EMBL/GenBank/DDBJ whole genome shotgun (WGS) entry which is preliminary data.</text>
</comment>
<dbReference type="PANTHER" id="PTHR45754:SF3">
    <property type="entry name" value="METHYLENETETRAHYDROFOLATE REDUCTASE (NADPH)"/>
    <property type="match status" value="1"/>
</dbReference>
<evidence type="ECO:0000256" key="9">
    <source>
        <dbReference type="ARBA" id="ARBA00023167"/>
    </source>
</evidence>
<dbReference type="EC" id="1.5.1.54" evidence="12"/>
<keyword evidence="6 12" id="KW-0274">FAD</keyword>
<dbReference type="Pfam" id="PF02219">
    <property type="entry name" value="MTHFR"/>
    <property type="match status" value="1"/>
</dbReference>
<evidence type="ECO:0000313" key="13">
    <source>
        <dbReference type="EMBL" id="MEK8090843.1"/>
    </source>
</evidence>
<dbReference type="RefSeq" id="WP_341371899.1">
    <property type="nucleotide sequence ID" value="NZ_JBBPCO010000017.1"/>
</dbReference>
<evidence type="ECO:0000256" key="3">
    <source>
        <dbReference type="ARBA" id="ARBA00006743"/>
    </source>
</evidence>
<evidence type="ECO:0000256" key="2">
    <source>
        <dbReference type="ARBA" id="ARBA00004777"/>
    </source>
</evidence>
<dbReference type="InterPro" id="IPR003171">
    <property type="entry name" value="Mehydrof_redctse-like"/>
</dbReference>
<accession>A0ABU9DDQ5</accession>
<comment type="similarity">
    <text evidence="3 12">Belongs to the methylenetetrahydrofolate reductase family.</text>
</comment>
<sequence>MKECSIEFFPPKNAAGEARLRETIEGLLPLKPSFASVTFGAGGSTRERTFDTVRMISQDYPLEAVPHLSCIASTREGIREILENYRAQGIGRIVALRGDLLPGMDTPGEFRHANELVAFIKDFGGFEIHVAAYPEMHPESPEPVIDLENFIRKTRAGADVAITQYFYNNNAYYQFVEDLRRRDVDIPVVAGVMPIASYEQIARFSKLCGAEIPRFIHVRMEAYADDPASQRAFGIEVVTRQCEDLLRQGAPGLHFYTLNQAEPTATIWRNLGLG</sequence>
<comment type="pathway">
    <text evidence="2 12">One-carbon metabolism; tetrahydrofolate interconversion.</text>
</comment>
<protein>
    <recommendedName>
        <fullName evidence="12">Methylenetetrahydrofolate reductase</fullName>
        <ecNumber evidence="12">1.5.1.54</ecNumber>
    </recommendedName>
</protein>
<evidence type="ECO:0000256" key="11">
    <source>
        <dbReference type="ARBA" id="ARBA00048628"/>
    </source>
</evidence>
<dbReference type="NCBIfam" id="TIGR00676">
    <property type="entry name" value="fadh2"/>
    <property type="match status" value="1"/>
</dbReference>
<gene>
    <name evidence="13" type="primary">metF</name>
    <name evidence="13" type="ORF">WOB96_13880</name>
</gene>
<evidence type="ECO:0000256" key="4">
    <source>
        <dbReference type="ARBA" id="ARBA00022605"/>
    </source>
</evidence>
<evidence type="ECO:0000256" key="7">
    <source>
        <dbReference type="ARBA" id="ARBA00023002"/>
    </source>
</evidence>
<evidence type="ECO:0000256" key="8">
    <source>
        <dbReference type="ARBA" id="ARBA00023027"/>
    </source>
</evidence>
<keyword evidence="5 12" id="KW-0285">Flavoprotein</keyword>
<keyword evidence="9" id="KW-0486">Methionine biosynthesis</keyword>
<reference evidence="13 14" key="1">
    <citation type="submission" date="2024-04" db="EMBL/GenBank/DDBJ databases">
        <authorList>
            <person name="Abashina T."/>
            <person name="Shaikin A."/>
        </authorList>
    </citation>
    <scope>NUCLEOTIDE SEQUENCE [LARGE SCALE GENOMIC DNA]</scope>
    <source>
        <strain evidence="13 14">AAFK</strain>
    </source>
</reference>
<evidence type="ECO:0000256" key="1">
    <source>
        <dbReference type="ARBA" id="ARBA00001974"/>
    </source>
</evidence>
<dbReference type="PANTHER" id="PTHR45754">
    <property type="entry name" value="METHYLENETETRAHYDROFOLATE REDUCTASE"/>
    <property type="match status" value="1"/>
</dbReference>
<dbReference type="Gene3D" id="3.20.20.220">
    <property type="match status" value="1"/>
</dbReference>
<dbReference type="CDD" id="cd00537">
    <property type="entry name" value="MTHFR"/>
    <property type="match status" value="1"/>
</dbReference>